<evidence type="ECO:0000313" key="1">
    <source>
        <dbReference type="EMBL" id="EAQ98936.1"/>
    </source>
</evidence>
<gene>
    <name evidence="1" type="ORF">KT71_09922</name>
</gene>
<dbReference type="AlphaFoldDB" id="A4A565"/>
<accession>A4A565</accession>
<protein>
    <submittedName>
        <fullName evidence="1">Uncharacterized protein</fullName>
    </submittedName>
</protein>
<dbReference type="CDD" id="cd10935">
    <property type="entry name" value="CE4_WalW"/>
    <property type="match status" value="1"/>
</dbReference>
<proteinExistence type="predicted"/>
<dbReference type="STRING" id="314285.KT71_09922"/>
<reference evidence="1 2" key="1">
    <citation type="journal article" date="2007" name="Proc. Natl. Acad. Sci. U.S.A.">
        <title>Characterization of a marine gammaproteobacterium capable of aerobic anoxygenic photosynthesis.</title>
        <authorList>
            <person name="Fuchs B.M."/>
            <person name="Spring S."/>
            <person name="Teeling H."/>
            <person name="Quast C."/>
            <person name="Wulf J."/>
            <person name="Schattenhofer M."/>
            <person name="Yan S."/>
            <person name="Ferriera S."/>
            <person name="Johnson J."/>
            <person name="Glockner F.O."/>
            <person name="Amann R."/>
        </authorList>
    </citation>
    <scope>NUCLEOTIDE SEQUENCE [LARGE SCALE GENOMIC DNA]</scope>
    <source>
        <strain evidence="1">KT71</strain>
    </source>
</reference>
<dbReference type="eggNOG" id="COG0726">
    <property type="taxonomic scope" value="Bacteria"/>
</dbReference>
<evidence type="ECO:0000313" key="2">
    <source>
        <dbReference type="Proteomes" id="UP000019205"/>
    </source>
</evidence>
<dbReference type="RefSeq" id="WP_008294412.1">
    <property type="nucleotide sequence ID" value="NZ_CM002299.1"/>
</dbReference>
<dbReference type="SUPFAM" id="SSF88713">
    <property type="entry name" value="Glycoside hydrolase/deacetylase"/>
    <property type="match status" value="1"/>
</dbReference>
<reference evidence="1 2" key="2">
    <citation type="journal article" date="2009" name="PLoS ONE">
        <title>The photosynthetic apparatus and its regulation in the aerobic gammaproteobacterium Congregibacter litoralis gen. nov., sp. nov.</title>
        <authorList>
            <person name="Spring S."/>
            <person name="Lunsdorf H."/>
            <person name="Fuchs B.M."/>
            <person name="Tindall B.J."/>
        </authorList>
    </citation>
    <scope>NUCLEOTIDE SEQUENCE [LARGE SCALE GENOMIC DNA]</scope>
    <source>
        <strain evidence="1">KT71</strain>
    </source>
</reference>
<dbReference type="OrthoDB" id="9771584at2"/>
<dbReference type="EMBL" id="AAOA02000003">
    <property type="protein sequence ID" value="EAQ98936.1"/>
    <property type="molecule type" value="Genomic_DNA"/>
</dbReference>
<comment type="caution">
    <text evidence="1">The sequence shown here is derived from an EMBL/GenBank/DDBJ whole genome shotgun (WGS) entry which is preliminary data.</text>
</comment>
<dbReference type="Gene3D" id="3.20.20.370">
    <property type="entry name" value="Glycoside hydrolase/deacetylase"/>
    <property type="match status" value="1"/>
</dbReference>
<sequence length="337" mass="37220">MLSVRPDIKFVLSVDTEEEWDWSAPLARRKASMLNTHYLQEFQVFCARAGIRPTYFFDYAAASSPVVVATIAPFHDRGECEIGARLNPWTTPPDYGDPDEYSSHVVNLTHEQTAAKLDALLDCLRRAFGVLPVAFRSGRWGTNGPLLQLLESRGIRIDSSMYPCHQTEWYDCDQTPLSPYWPDYASPTEPGAQRNILELPVTVGFNWRNQDKARAVHNIASTKALRPAHLVGALWHTRLLRKVYLSPEAASVTDMNALVDAVIGNGSPMLHMFLHSSSLLDSGAGMLNTTNAFELITKNIEATLAHANLRAALQHCTISEAATLLSQRAGSSNGLCA</sequence>
<dbReference type="InterPro" id="IPR011330">
    <property type="entry name" value="Glyco_hydro/deAcase_b/a-brl"/>
</dbReference>
<dbReference type="Proteomes" id="UP000019205">
    <property type="component" value="Chromosome"/>
</dbReference>
<organism evidence="1 2">
    <name type="scientific">Congregibacter litoralis KT71</name>
    <dbReference type="NCBI Taxonomy" id="314285"/>
    <lineage>
        <taxon>Bacteria</taxon>
        <taxon>Pseudomonadati</taxon>
        <taxon>Pseudomonadota</taxon>
        <taxon>Gammaproteobacteria</taxon>
        <taxon>Cellvibrionales</taxon>
        <taxon>Halieaceae</taxon>
        <taxon>Congregibacter</taxon>
    </lineage>
</organism>
<dbReference type="GO" id="GO:0005975">
    <property type="term" value="P:carbohydrate metabolic process"/>
    <property type="evidence" value="ECO:0007669"/>
    <property type="project" value="InterPro"/>
</dbReference>
<keyword evidence="2" id="KW-1185">Reference proteome</keyword>
<name>A4A565_9GAMM</name>
<dbReference type="HOGENOM" id="CLU_067768_0_0_6"/>